<comment type="caution">
    <text evidence="2">The sequence shown here is derived from an EMBL/GenBank/DDBJ whole genome shotgun (WGS) entry which is preliminary data.</text>
</comment>
<reference evidence="3" key="1">
    <citation type="submission" date="2016-09" db="EMBL/GenBank/DDBJ databases">
        <authorList>
            <person name="Greninger A.L."/>
            <person name="Jerome K.R."/>
            <person name="Mcnair B."/>
            <person name="Wallis C."/>
            <person name="Fang F."/>
        </authorList>
    </citation>
    <scope>NUCLEOTIDE SEQUENCE [LARGE SCALE GENOMIC DNA]</scope>
    <source>
        <strain evidence="3">M6</strain>
    </source>
</reference>
<dbReference type="OrthoDB" id="4752883at2"/>
<feature type="chain" id="PRO_5038981310" description="Secreted protein" evidence="1">
    <location>
        <begin position="31"/>
        <end position="130"/>
    </location>
</feature>
<evidence type="ECO:0000313" key="2">
    <source>
        <dbReference type="EMBL" id="ODQ87522.1"/>
    </source>
</evidence>
<name>A0A1E3RDH5_MYCFV</name>
<keyword evidence="3" id="KW-1185">Reference proteome</keyword>
<dbReference type="RefSeq" id="WP_069416009.1">
    <property type="nucleotide sequence ID" value="NZ_JACKUL010000033.1"/>
</dbReference>
<feature type="signal peptide" evidence="1">
    <location>
        <begin position="1"/>
        <end position="30"/>
    </location>
</feature>
<dbReference type="EMBL" id="MIHA01000021">
    <property type="protein sequence ID" value="ODQ87522.1"/>
    <property type="molecule type" value="Genomic_DNA"/>
</dbReference>
<sequence>MSTKRYDLARTGWILAAVAAAAVTFPSVAAAEQVWDIEEYDSCTRMLHGIDGSESEPIAQEEENQKWCCFKSGGLWSAASDVCVAPPAESAGSPSTPIGPIRDLPTVRVEQILDEPVVEADRPALRPALG</sequence>
<dbReference type="Proteomes" id="UP000094053">
    <property type="component" value="Unassembled WGS sequence"/>
</dbReference>
<accession>A0A1E3RDH5</accession>
<protein>
    <recommendedName>
        <fullName evidence="4">Secreted protein</fullName>
    </recommendedName>
</protein>
<proteinExistence type="predicted"/>
<gene>
    <name evidence="2" type="ORF">BHQ18_23210</name>
</gene>
<dbReference type="STRING" id="1776.BHQ18_23210"/>
<dbReference type="AlphaFoldDB" id="A0A1E3RDH5"/>
<organism evidence="2 3">
    <name type="scientific">Mycolicibacterium flavescens</name>
    <name type="common">Mycobacterium flavescens</name>
    <dbReference type="NCBI Taxonomy" id="1776"/>
    <lineage>
        <taxon>Bacteria</taxon>
        <taxon>Bacillati</taxon>
        <taxon>Actinomycetota</taxon>
        <taxon>Actinomycetes</taxon>
        <taxon>Mycobacteriales</taxon>
        <taxon>Mycobacteriaceae</taxon>
        <taxon>Mycolicibacterium</taxon>
    </lineage>
</organism>
<evidence type="ECO:0000256" key="1">
    <source>
        <dbReference type="SAM" id="SignalP"/>
    </source>
</evidence>
<evidence type="ECO:0008006" key="4">
    <source>
        <dbReference type="Google" id="ProtNLM"/>
    </source>
</evidence>
<keyword evidence="1" id="KW-0732">Signal</keyword>
<evidence type="ECO:0000313" key="3">
    <source>
        <dbReference type="Proteomes" id="UP000094053"/>
    </source>
</evidence>